<keyword evidence="6" id="KW-0175">Coiled coil</keyword>
<evidence type="ECO:0000256" key="2">
    <source>
        <dbReference type="ARBA" id="ARBA00022475"/>
    </source>
</evidence>
<feature type="transmembrane region" description="Helical" evidence="7">
    <location>
        <begin position="401"/>
        <end position="418"/>
    </location>
</feature>
<evidence type="ECO:0000256" key="6">
    <source>
        <dbReference type="SAM" id="Coils"/>
    </source>
</evidence>
<name>A0A4V3UZG9_9RHOB</name>
<keyword evidence="4 7" id="KW-1133">Transmembrane helix</keyword>
<dbReference type="InterPro" id="IPR003856">
    <property type="entry name" value="LPS_length_determ_N"/>
</dbReference>
<dbReference type="RefSeq" id="WP_136337679.1">
    <property type="nucleotide sequence ID" value="NZ_SSMD01000001.1"/>
</dbReference>
<comment type="subcellular location">
    <subcellularLocation>
        <location evidence="1">Cell membrane</location>
        <topology evidence="1">Multi-pass membrane protein</topology>
    </subcellularLocation>
</comment>
<evidence type="ECO:0000256" key="7">
    <source>
        <dbReference type="SAM" id="Phobius"/>
    </source>
</evidence>
<dbReference type="Proteomes" id="UP000306113">
    <property type="component" value="Unassembled WGS sequence"/>
</dbReference>
<dbReference type="OrthoDB" id="7642308at2"/>
<feature type="transmembrane region" description="Helical" evidence="7">
    <location>
        <begin position="18"/>
        <end position="37"/>
    </location>
</feature>
<comment type="caution">
    <text evidence="9">The sequence shown here is derived from an EMBL/GenBank/DDBJ whole genome shotgun (WGS) entry which is preliminary data.</text>
</comment>
<evidence type="ECO:0000256" key="5">
    <source>
        <dbReference type="ARBA" id="ARBA00023136"/>
    </source>
</evidence>
<feature type="domain" description="Polysaccharide chain length determinant N-terminal" evidence="8">
    <location>
        <begin position="4"/>
        <end position="94"/>
    </location>
</feature>
<proteinExistence type="predicted"/>
<dbReference type="Pfam" id="PF02706">
    <property type="entry name" value="Wzz"/>
    <property type="match status" value="1"/>
</dbReference>
<evidence type="ECO:0000259" key="8">
    <source>
        <dbReference type="Pfam" id="PF02706"/>
    </source>
</evidence>
<feature type="transmembrane region" description="Helical" evidence="7">
    <location>
        <begin position="343"/>
        <end position="362"/>
    </location>
</feature>
<dbReference type="InterPro" id="IPR050445">
    <property type="entry name" value="Bact_polysacc_biosynth/exp"/>
</dbReference>
<evidence type="ECO:0000313" key="9">
    <source>
        <dbReference type="EMBL" id="THD76735.1"/>
    </source>
</evidence>
<dbReference type="AlphaFoldDB" id="A0A4V3UZG9"/>
<keyword evidence="10" id="KW-1185">Reference proteome</keyword>
<evidence type="ECO:0000256" key="4">
    <source>
        <dbReference type="ARBA" id="ARBA00022989"/>
    </source>
</evidence>
<dbReference type="PANTHER" id="PTHR32309">
    <property type="entry name" value="TYROSINE-PROTEIN KINASE"/>
    <property type="match status" value="1"/>
</dbReference>
<feature type="coiled-coil region" evidence="6">
    <location>
        <begin position="220"/>
        <end position="247"/>
    </location>
</feature>
<dbReference type="PANTHER" id="PTHR32309:SF13">
    <property type="entry name" value="FERRIC ENTEROBACTIN TRANSPORT PROTEIN FEPE"/>
    <property type="match status" value="1"/>
</dbReference>
<reference evidence="9 10" key="1">
    <citation type="submission" date="2019-04" db="EMBL/GenBank/DDBJ databases">
        <title>Draft genome sequence of Youngimonas vesicularis.</title>
        <authorList>
            <person name="Hameed A."/>
        </authorList>
    </citation>
    <scope>NUCLEOTIDE SEQUENCE [LARGE SCALE GENOMIC DNA]</scope>
    <source>
        <strain evidence="9 10">CC-AMW-E</strain>
    </source>
</reference>
<keyword evidence="3 7" id="KW-0812">Transmembrane</keyword>
<sequence>MGQTFSISAIIAAVLRRFWLIVAVTVIGSAAAVMYALSRPAVYEATAVIQIEMAQVEENLAVPGAQRSNAVETRLKLIEQKLMSRDSLIEVIEKFDLFAGDAAMSMAQKVGLLRGAATIQELIDAEQAWRPDVQPSGLIITVRMGDAQLAADVANDLLSRVLVEGKSRRASRAERTLAFFEGEEARVSAAIAEAEQKLADYKTLNQASLPENLVSQQGQLTRLKDNQLDIERKLLDLQTNADRLRTEDLNRQTTLLRQQKLLLEERISILAAALTAAPEVQRQLSAMERELTQLQDELSVVTTRRAEAAMNRQLESQNQFERFEVLETAIVPEYPVSSGRRKLAMMGGMASLMLALGLALGLEFMNARVRTAAQLEKELDIRPVVVIPNLDRQKGRRRRRLAWITGLLALIAGASALMKGRVLDLVDMLNVFRRTSRAQRG</sequence>
<accession>A0A4V3UZG9</accession>
<protein>
    <submittedName>
        <fullName evidence="9">Chain-length determining protein</fullName>
    </submittedName>
</protein>
<dbReference type="GO" id="GO:0005886">
    <property type="term" value="C:plasma membrane"/>
    <property type="evidence" value="ECO:0007669"/>
    <property type="project" value="UniProtKB-SubCell"/>
</dbReference>
<evidence type="ECO:0000256" key="1">
    <source>
        <dbReference type="ARBA" id="ARBA00004651"/>
    </source>
</evidence>
<keyword evidence="2" id="KW-1003">Cell membrane</keyword>
<feature type="coiled-coil region" evidence="6">
    <location>
        <begin position="277"/>
        <end position="304"/>
    </location>
</feature>
<evidence type="ECO:0000313" key="10">
    <source>
        <dbReference type="Proteomes" id="UP000306113"/>
    </source>
</evidence>
<dbReference type="EMBL" id="SSMD01000001">
    <property type="protein sequence ID" value="THD76735.1"/>
    <property type="molecule type" value="Genomic_DNA"/>
</dbReference>
<evidence type="ECO:0000256" key="3">
    <source>
        <dbReference type="ARBA" id="ARBA00022692"/>
    </source>
</evidence>
<gene>
    <name evidence="9" type="ORF">E7681_02525</name>
</gene>
<keyword evidence="5 7" id="KW-0472">Membrane</keyword>
<dbReference type="GO" id="GO:0004713">
    <property type="term" value="F:protein tyrosine kinase activity"/>
    <property type="evidence" value="ECO:0007669"/>
    <property type="project" value="TreeGrafter"/>
</dbReference>
<organism evidence="9 10">
    <name type="scientific">Thalassobius vesicularis</name>
    <dbReference type="NCBI Taxonomy" id="1294297"/>
    <lineage>
        <taxon>Bacteria</taxon>
        <taxon>Pseudomonadati</taxon>
        <taxon>Pseudomonadota</taxon>
        <taxon>Alphaproteobacteria</taxon>
        <taxon>Rhodobacterales</taxon>
        <taxon>Roseobacteraceae</taxon>
        <taxon>Thalassovita</taxon>
    </lineage>
</organism>